<dbReference type="PANTHER" id="PTHR13069:SF21">
    <property type="entry name" value="ALKYLATED DNA REPAIR PROTEIN ALKB HOMOLOG 8"/>
    <property type="match status" value="1"/>
</dbReference>
<proteinExistence type="predicted"/>
<dbReference type="AlphaFoldDB" id="A0A1G1YIM6"/>
<evidence type="ECO:0000313" key="4">
    <source>
        <dbReference type="EMBL" id="OGY52149.1"/>
    </source>
</evidence>
<keyword evidence="2" id="KW-0808">Transferase</keyword>
<feature type="domain" description="Methyltransferase type 11" evidence="3">
    <location>
        <begin position="49"/>
        <end position="145"/>
    </location>
</feature>
<evidence type="ECO:0000256" key="1">
    <source>
        <dbReference type="ARBA" id="ARBA00022603"/>
    </source>
</evidence>
<sequence>MEEKTVKEILKSTSDIYNKIAPDFYQTRQKPWPVLAWLKSYVIKASNVVDLGCGSGRLSELVEDSQNYLGLDNSNQLIKIAKNNYSNRKNLNFQVQDILAYQLPENNFDLALLIAVLHHLPTTELRLKILKNIHRSLKNNGRLIITVWNLWQKDYRRYLFNYKLKLIKYKLWSFNDAFIPWQKKEFRYVHSFSRKELKKLLEVVGFKVKEIFYEYQGQPTSRLKGKNLIAITEKINAD</sequence>
<dbReference type="Pfam" id="PF08241">
    <property type="entry name" value="Methyltransf_11"/>
    <property type="match status" value="1"/>
</dbReference>
<dbReference type="PANTHER" id="PTHR13069">
    <property type="entry name" value="ALKYLATED DNA REPAIR PROTEIN ALKB HOMOLOG 8"/>
    <property type="match status" value="1"/>
</dbReference>
<dbReference type="CDD" id="cd02440">
    <property type="entry name" value="AdoMet_MTases"/>
    <property type="match status" value="1"/>
</dbReference>
<evidence type="ECO:0000313" key="5">
    <source>
        <dbReference type="Proteomes" id="UP000177376"/>
    </source>
</evidence>
<keyword evidence="1" id="KW-0489">Methyltransferase</keyword>
<evidence type="ECO:0000256" key="2">
    <source>
        <dbReference type="ARBA" id="ARBA00022679"/>
    </source>
</evidence>
<dbReference type="GO" id="GO:0006400">
    <property type="term" value="P:tRNA modification"/>
    <property type="evidence" value="ECO:0007669"/>
    <property type="project" value="UniProtKB-ARBA"/>
</dbReference>
<dbReference type="GO" id="GO:0032259">
    <property type="term" value="P:methylation"/>
    <property type="evidence" value="ECO:0007669"/>
    <property type="project" value="UniProtKB-KW"/>
</dbReference>
<dbReference type="InterPro" id="IPR013216">
    <property type="entry name" value="Methyltransf_11"/>
</dbReference>
<dbReference type="GO" id="GO:0008757">
    <property type="term" value="F:S-adenosylmethionine-dependent methyltransferase activity"/>
    <property type="evidence" value="ECO:0007669"/>
    <property type="project" value="InterPro"/>
</dbReference>
<dbReference type="Gene3D" id="3.40.50.150">
    <property type="entry name" value="Vaccinia Virus protein VP39"/>
    <property type="match status" value="1"/>
</dbReference>
<dbReference type="SUPFAM" id="SSF53335">
    <property type="entry name" value="S-adenosyl-L-methionine-dependent methyltransferases"/>
    <property type="match status" value="1"/>
</dbReference>
<comment type="caution">
    <text evidence="4">The sequence shown here is derived from an EMBL/GenBank/DDBJ whole genome shotgun (WGS) entry which is preliminary data.</text>
</comment>
<protein>
    <recommendedName>
        <fullName evidence="3">Methyltransferase type 11 domain-containing protein</fullName>
    </recommendedName>
</protein>
<dbReference type="GO" id="GO:0008175">
    <property type="term" value="F:tRNA methyltransferase activity"/>
    <property type="evidence" value="ECO:0007669"/>
    <property type="project" value="UniProtKB-ARBA"/>
</dbReference>
<organism evidence="4 5">
    <name type="scientific">Candidatus Buchananbacteria bacterium RIFCSPLOWO2_01_FULL_39_33</name>
    <dbReference type="NCBI Taxonomy" id="1797543"/>
    <lineage>
        <taxon>Bacteria</taxon>
        <taxon>Candidatus Buchananiibacteriota</taxon>
    </lineage>
</organism>
<reference evidence="4 5" key="1">
    <citation type="journal article" date="2016" name="Nat. Commun.">
        <title>Thousands of microbial genomes shed light on interconnected biogeochemical processes in an aquifer system.</title>
        <authorList>
            <person name="Anantharaman K."/>
            <person name="Brown C.T."/>
            <person name="Hug L.A."/>
            <person name="Sharon I."/>
            <person name="Castelle C.J."/>
            <person name="Probst A.J."/>
            <person name="Thomas B.C."/>
            <person name="Singh A."/>
            <person name="Wilkins M.J."/>
            <person name="Karaoz U."/>
            <person name="Brodie E.L."/>
            <person name="Williams K.H."/>
            <person name="Hubbard S.S."/>
            <person name="Banfield J.F."/>
        </authorList>
    </citation>
    <scope>NUCLEOTIDE SEQUENCE [LARGE SCALE GENOMIC DNA]</scope>
</reference>
<dbReference type="Proteomes" id="UP000177376">
    <property type="component" value="Unassembled WGS sequence"/>
</dbReference>
<evidence type="ECO:0000259" key="3">
    <source>
        <dbReference type="Pfam" id="PF08241"/>
    </source>
</evidence>
<name>A0A1G1YIM6_9BACT</name>
<dbReference type="InterPro" id="IPR051422">
    <property type="entry name" value="AlkB_tRNA_MeTrf/Diox"/>
</dbReference>
<dbReference type="EMBL" id="MHIM01000024">
    <property type="protein sequence ID" value="OGY52149.1"/>
    <property type="molecule type" value="Genomic_DNA"/>
</dbReference>
<dbReference type="InterPro" id="IPR029063">
    <property type="entry name" value="SAM-dependent_MTases_sf"/>
</dbReference>
<gene>
    <name evidence="4" type="ORF">A3A02_00895</name>
</gene>
<accession>A0A1G1YIM6</accession>